<evidence type="ECO:0000313" key="2">
    <source>
        <dbReference type="Proteomes" id="UP000215144"/>
    </source>
</evidence>
<dbReference type="InterPro" id="IPR014580">
    <property type="entry name" value="UCP033199"/>
</dbReference>
<dbReference type="KEGG" id="saco:SAME_02104"/>
<dbReference type="Proteomes" id="UP000215144">
    <property type="component" value="Chromosome 1"/>
</dbReference>
<dbReference type="EMBL" id="LT906454">
    <property type="protein sequence ID" value="SNV45928.1"/>
    <property type="molecule type" value="Genomic_DNA"/>
</dbReference>
<dbReference type="InterPro" id="IPR023204">
    <property type="entry name" value="SP1917_dom_sf"/>
</dbReference>
<dbReference type="RefSeq" id="WP_095123515.1">
    <property type="nucleotide sequence ID" value="NZ_LT906454.1"/>
</dbReference>
<sequence length="118" mass="13527">MSHRLYDMSFCSVYSALVAKSERKGQTRSDVDQVTTWLTGYTPAEIADLHDTDLTYGDFFRKAPNYNPSRTNITGKICGVQIEALEDPLMQEIRRLDKLVDWIAKGKTPQQVFDKYES</sequence>
<name>A0A239XJ15_STRAI</name>
<proteinExistence type="predicted"/>
<organism evidence="1 2">
    <name type="scientific">Streptococcus acidominimus</name>
    <dbReference type="NCBI Taxonomy" id="1326"/>
    <lineage>
        <taxon>Bacteria</taxon>
        <taxon>Bacillati</taxon>
        <taxon>Bacillota</taxon>
        <taxon>Bacilli</taxon>
        <taxon>Lactobacillales</taxon>
        <taxon>Streptococcaceae</taxon>
        <taxon>Streptococcus</taxon>
    </lineage>
</organism>
<dbReference type="Pfam" id="PF09966">
    <property type="entry name" value="DUF2200"/>
    <property type="match status" value="1"/>
</dbReference>
<dbReference type="Gene3D" id="1.10.8.290">
    <property type="entry name" value="uncharacterized protein sp1917 domain"/>
    <property type="match status" value="1"/>
</dbReference>
<reference evidence="1 2" key="1">
    <citation type="submission" date="2017-06" db="EMBL/GenBank/DDBJ databases">
        <authorList>
            <consortium name="Pathogen Informatics"/>
        </authorList>
    </citation>
    <scope>NUCLEOTIDE SEQUENCE [LARGE SCALE GENOMIC DNA]</scope>
    <source>
        <strain evidence="1 2">NCTC11291</strain>
    </source>
</reference>
<accession>A0A239XJ15</accession>
<dbReference type="AlphaFoldDB" id="A0A239XJ15"/>
<dbReference type="PIRSF" id="PIRSF033199">
    <property type="entry name" value="UCP033199"/>
    <property type="match status" value="1"/>
</dbReference>
<gene>
    <name evidence="1" type="ORF">SAMEA4504048_02104</name>
</gene>
<dbReference type="OrthoDB" id="3192540at2"/>
<protein>
    <submittedName>
        <fullName evidence="1">Lin0147</fullName>
    </submittedName>
</protein>
<evidence type="ECO:0000313" key="1">
    <source>
        <dbReference type="EMBL" id="SNV45928.1"/>
    </source>
</evidence>